<dbReference type="SUPFAM" id="SSF53613">
    <property type="entry name" value="Ribokinase-like"/>
    <property type="match status" value="1"/>
</dbReference>
<evidence type="ECO:0000313" key="20">
    <source>
        <dbReference type="Proteomes" id="UP000243052"/>
    </source>
</evidence>
<keyword evidence="7" id="KW-0479">Metal-binding</keyword>
<comment type="catalytic activity">
    <reaction evidence="15">
        <text>2-[(2R,5Z)-2-carboxy-4-methylthiazol-5(2H)-ylidene]ethyl phosphate + 4-amino-2-methyl-5-(diphosphooxymethyl)pyrimidine + 2 H(+) = thiamine phosphate + CO2 + diphosphate</text>
        <dbReference type="Rhea" id="RHEA:47844"/>
        <dbReference type="ChEBI" id="CHEBI:15378"/>
        <dbReference type="ChEBI" id="CHEBI:16526"/>
        <dbReference type="ChEBI" id="CHEBI:33019"/>
        <dbReference type="ChEBI" id="CHEBI:37575"/>
        <dbReference type="ChEBI" id="CHEBI:57841"/>
        <dbReference type="ChEBI" id="CHEBI:62899"/>
        <dbReference type="EC" id="2.5.1.3"/>
    </reaction>
</comment>
<keyword evidence="10" id="KW-0067">ATP-binding</keyword>
<dbReference type="InterPro" id="IPR000417">
    <property type="entry name" value="Hyethyz_kinase"/>
</dbReference>
<evidence type="ECO:0000256" key="10">
    <source>
        <dbReference type="ARBA" id="ARBA00022840"/>
    </source>
</evidence>
<dbReference type="SUPFAM" id="SSF51391">
    <property type="entry name" value="Thiamin phosphate synthase"/>
    <property type="match status" value="1"/>
</dbReference>
<comment type="pathway">
    <text evidence="5">Cofactor biosynthesis; thiamine diphosphate biosynthesis; thiamine phosphate from 4-amino-2-methyl-5-diphosphomethylpyrimidine and 4-methyl-5-(2-phosphoethyl)-thiazole: step 1/1.</text>
</comment>
<dbReference type="InterPro" id="IPR013785">
    <property type="entry name" value="Aldolase_TIM"/>
</dbReference>
<keyword evidence="6" id="KW-0808">Transferase</keyword>
<evidence type="ECO:0000256" key="13">
    <source>
        <dbReference type="ARBA" id="ARBA00047334"/>
    </source>
</evidence>
<comment type="similarity">
    <text evidence="17">In the N-terminal section; belongs to the thiamine-phosphate synthase family.</text>
</comment>
<dbReference type="GO" id="GO:0000287">
    <property type="term" value="F:magnesium ion binding"/>
    <property type="evidence" value="ECO:0007669"/>
    <property type="project" value="InterPro"/>
</dbReference>
<dbReference type="InterPro" id="IPR036206">
    <property type="entry name" value="ThiamineP_synth_sf"/>
</dbReference>
<dbReference type="GO" id="GO:0009229">
    <property type="term" value="P:thiamine diphosphate biosynthetic process"/>
    <property type="evidence" value="ECO:0007669"/>
    <property type="project" value="UniProtKB-UniPathway"/>
</dbReference>
<evidence type="ECO:0000256" key="15">
    <source>
        <dbReference type="ARBA" id="ARBA00047883"/>
    </source>
</evidence>
<comment type="catalytic activity">
    <reaction evidence="13">
        <text>4-methyl-5-(2-phosphooxyethyl)-thiazole + 4-amino-2-methyl-5-(diphosphooxymethyl)pyrimidine + H(+) = thiamine phosphate + diphosphate</text>
        <dbReference type="Rhea" id="RHEA:22328"/>
        <dbReference type="ChEBI" id="CHEBI:15378"/>
        <dbReference type="ChEBI" id="CHEBI:33019"/>
        <dbReference type="ChEBI" id="CHEBI:37575"/>
        <dbReference type="ChEBI" id="CHEBI:57841"/>
        <dbReference type="ChEBI" id="CHEBI:58296"/>
        <dbReference type="EC" id="2.5.1.3"/>
    </reaction>
</comment>
<keyword evidence="12" id="KW-0784">Thiamine biosynthesis</keyword>
<dbReference type="GO" id="GO:0009228">
    <property type="term" value="P:thiamine biosynthetic process"/>
    <property type="evidence" value="ECO:0007669"/>
    <property type="project" value="UniProtKB-KW"/>
</dbReference>
<protein>
    <submittedName>
        <fullName evidence="19">HER102Wp</fullName>
    </submittedName>
</protein>
<comment type="catalytic activity">
    <reaction evidence="1">
        <text>5-(2-hydroxyethyl)-4-methylthiazole + ATP = 4-methyl-5-(2-phosphooxyethyl)-thiazole + ADP + H(+)</text>
        <dbReference type="Rhea" id="RHEA:24212"/>
        <dbReference type="ChEBI" id="CHEBI:15378"/>
        <dbReference type="ChEBI" id="CHEBI:17957"/>
        <dbReference type="ChEBI" id="CHEBI:30616"/>
        <dbReference type="ChEBI" id="CHEBI:58296"/>
        <dbReference type="ChEBI" id="CHEBI:456216"/>
        <dbReference type="EC" id="2.7.1.50"/>
    </reaction>
</comment>
<evidence type="ECO:0000313" key="19">
    <source>
        <dbReference type="EMBL" id="AMD21381.1"/>
    </source>
</evidence>
<evidence type="ECO:0000256" key="9">
    <source>
        <dbReference type="ARBA" id="ARBA00022777"/>
    </source>
</evidence>
<dbReference type="InterPro" id="IPR022998">
    <property type="entry name" value="ThiamineP_synth_TenI"/>
</dbReference>
<evidence type="ECO:0000256" key="11">
    <source>
        <dbReference type="ARBA" id="ARBA00022842"/>
    </source>
</evidence>
<dbReference type="GO" id="GO:0004789">
    <property type="term" value="F:thiamine-phosphate diphosphorylase activity"/>
    <property type="evidence" value="ECO:0007669"/>
    <property type="project" value="UniProtKB-EC"/>
</dbReference>
<comment type="function">
    <text evidence="3">Condenses 4-methyl-5-(beta-hydroxyethyl)thiazole monophosphate (THZ-P) and 2-methyl-4-amino-5-hydroxymethyl pyrimidine pyrophosphate (HMP-PP) to form thiamine monophosphate (TMP).</text>
</comment>
<organism evidence="19 20">
    <name type="scientific">Eremothecium sinecaudum</name>
    <dbReference type="NCBI Taxonomy" id="45286"/>
    <lineage>
        <taxon>Eukaryota</taxon>
        <taxon>Fungi</taxon>
        <taxon>Dikarya</taxon>
        <taxon>Ascomycota</taxon>
        <taxon>Saccharomycotina</taxon>
        <taxon>Saccharomycetes</taxon>
        <taxon>Saccharomycetales</taxon>
        <taxon>Saccharomycetaceae</taxon>
        <taxon>Eremothecium</taxon>
    </lineage>
</organism>
<dbReference type="HAMAP" id="MF_00228">
    <property type="entry name" value="Thz_kinase"/>
    <property type="match status" value="1"/>
</dbReference>
<evidence type="ECO:0000256" key="2">
    <source>
        <dbReference type="ARBA" id="ARBA00001946"/>
    </source>
</evidence>
<evidence type="ECO:0000256" key="1">
    <source>
        <dbReference type="ARBA" id="ARBA00001771"/>
    </source>
</evidence>
<dbReference type="Pfam" id="PF02581">
    <property type="entry name" value="TMP-TENI"/>
    <property type="match status" value="1"/>
</dbReference>
<reference evidence="19 20" key="1">
    <citation type="submission" date="2016-01" db="EMBL/GenBank/DDBJ databases">
        <title>Genome sequence of the yeast Holleya sinecauda.</title>
        <authorList>
            <person name="Dietrich F.S."/>
        </authorList>
    </citation>
    <scope>NUCLEOTIDE SEQUENCE [LARGE SCALE GENOMIC DNA]</scope>
    <source>
        <strain evidence="19 20">ATCC 58844</strain>
    </source>
</reference>
<keyword evidence="8" id="KW-0547">Nucleotide-binding</keyword>
<name>A0A0X8HTX7_9SACH</name>
<comment type="catalytic activity">
    <reaction evidence="14">
        <text>2-(2-carboxy-4-methylthiazol-5-yl)ethyl phosphate + 4-amino-2-methyl-5-(diphosphooxymethyl)pyrimidine + 2 H(+) = thiamine phosphate + CO2 + diphosphate</text>
        <dbReference type="Rhea" id="RHEA:47848"/>
        <dbReference type="ChEBI" id="CHEBI:15378"/>
        <dbReference type="ChEBI" id="CHEBI:16526"/>
        <dbReference type="ChEBI" id="CHEBI:33019"/>
        <dbReference type="ChEBI" id="CHEBI:37575"/>
        <dbReference type="ChEBI" id="CHEBI:57841"/>
        <dbReference type="ChEBI" id="CHEBI:62890"/>
        <dbReference type="EC" id="2.5.1.3"/>
    </reaction>
</comment>
<evidence type="ECO:0000256" key="6">
    <source>
        <dbReference type="ARBA" id="ARBA00022679"/>
    </source>
</evidence>
<dbReference type="NCBIfam" id="TIGR00694">
    <property type="entry name" value="thiM"/>
    <property type="match status" value="1"/>
</dbReference>
<proteinExistence type="inferred from homology"/>
<dbReference type="RefSeq" id="XP_017988377.1">
    <property type="nucleotide sequence ID" value="XM_018132888.1"/>
</dbReference>
<accession>A0A0X8HTX7</accession>
<evidence type="ECO:0000256" key="16">
    <source>
        <dbReference type="ARBA" id="ARBA00061146"/>
    </source>
</evidence>
<comment type="cofactor">
    <cofactor evidence="2">
        <name>Mg(2+)</name>
        <dbReference type="ChEBI" id="CHEBI:18420"/>
    </cofactor>
</comment>
<dbReference type="Gene3D" id="3.20.20.70">
    <property type="entry name" value="Aldolase class I"/>
    <property type="match status" value="1"/>
</dbReference>
<evidence type="ECO:0000256" key="5">
    <source>
        <dbReference type="ARBA" id="ARBA00005165"/>
    </source>
</evidence>
<evidence type="ECO:0000256" key="3">
    <source>
        <dbReference type="ARBA" id="ARBA00003814"/>
    </source>
</evidence>
<dbReference type="EMBL" id="CP014245">
    <property type="protein sequence ID" value="AMD21381.1"/>
    <property type="molecule type" value="Genomic_DNA"/>
</dbReference>
<dbReference type="UniPathway" id="UPA00060">
    <property type="reaction ID" value="UER00139"/>
</dbReference>
<dbReference type="GO" id="GO:0004417">
    <property type="term" value="F:hydroxyethylthiazole kinase activity"/>
    <property type="evidence" value="ECO:0007669"/>
    <property type="project" value="UniProtKB-EC"/>
</dbReference>
<dbReference type="GeneID" id="28724670"/>
<keyword evidence="11" id="KW-0460">Magnesium</keyword>
<dbReference type="Proteomes" id="UP000243052">
    <property type="component" value="Chromosome v"/>
</dbReference>
<evidence type="ECO:0000259" key="18">
    <source>
        <dbReference type="Pfam" id="PF02581"/>
    </source>
</evidence>
<dbReference type="FunFam" id="3.20.20.70:FF:000104">
    <property type="entry name" value="Thiamine biosynthetic bifunctional enzyme"/>
    <property type="match status" value="1"/>
</dbReference>
<dbReference type="Gene3D" id="3.40.1190.20">
    <property type="match status" value="1"/>
</dbReference>
<dbReference type="Pfam" id="PF02110">
    <property type="entry name" value="HK"/>
    <property type="match status" value="1"/>
</dbReference>
<evidence type="ECO:0000256" key="17">
    <source>
        <dbReference type="ARBA" id="ARBA00061283"/>
    </source>
</evidence>
<dbReference type="OrthoDB" id="4994at2759"/>
<dbReference type="PANTHER" id="PTHR20857:SF23">
    <property type="entry name" value="THIAMINE BIOSYNTHETIC BIFUNCTIONAL ENZYME"/>
    <property type="match status" value="1"/>
</dbReference>
<evidence type="ECO:0000256" key="4">
    <source>
        <dbReference type="ARBA" id="ARBA00004868"/>
    </source>
</evidence>
<comment type="similarity">
    <text evidence="16">In the C-terminal section; belongs to the Thz kinase family.</text>
</comment>
<dbReference type="GO" id="GO:0005737">
    <property type="term" value="C:cytoplasm"/>
    <property type="evidence" value="ECO:0007669"/>
    <property type="project" value="TreeGrafter"/>
</dbReference>
<dbReference type="PRINTS" id="PR01099">
    <property type="entry name" value="HYETHTZKNASE"/>
</dbReference>
<evidence type="ECO:0000256" key="12">
    <source>
        <dbReference type="ARBA" id="ARBA00022977"/>
    </source>
</evidence>
<evidence type="ECO:0000256" key="8">
    <source>
        <dbReference type="ARBA" id="ARBA00022741"/>
    </source>
</evidence>
<dbReference type="PANTHER" id="PTHR20857">
    <property type="entry name" value="THIAMINE-PHOSPHATE PYROPHOSPHORYLASE"/>
    <property type="match status" value="1"/>
</dbReference>
<dbReference type="STRING" id="45286.A0A0X8HTX7"/>
<dbReference type="GO" id="GO:0005524">
    <property type="term" value="F:ATP binding"/>
    <property type="evidence" value="ECO:0007669"/>
    <property type="project" value="UniProtKB-KW"/>
</dbReference>
<dbReference type="InterPro" id="IPR034291">
    <property type="entry name" value="TMP_synthase"/>
</dbReference>
<dbReference type="CDD" id="cd01170">
    <property type="entry name" value="THZ_kinase"/>
    <property type="match status" value="1"/>
</dbReference>
<comment type="pathway">
    <text evidence="4">Cofactor biosynthesis; thiamine diphosphate biosynthesis; 4-methyl-5-(2-phosphoethyl)-thiazole from 5-(2-hydroxyethyl)-4-methylthiazole: step 1/1.</text>
</comment>
<keyword evidence="9" id="KW-0418">Kinase</keyword>
<dbReference type="NCBIfam" id="TIGR00693">
    <property type="entry name" value="thiE"/>
    <property type="match status" value="1"/>
</dbReference>
<evidence type="ECO:0000256" key="7">
    <source>
        <dbReference type="ARBA" id="ARBA00022723"/>
    </source>
</evidence>
<dbReference type="AlphaFoldDB" id="A0A0X8HTX7"/>
<dbReference type="InterPro" id="IPR029056">
    <property type="entry name" value="Ribokinase-like"/>
</dbReference>
<feature type="domain" description="Thiamine phosphate synthase/TenI" evidence="18">
    <location>
        <begin position="11"/>
        <end position="211"/>
    </location>
</feature>
<dbReference type="HAMAP" id="MF_00097">
    <property type="entry name" value="TMP_synthase"/>
    <property type="match status" value="1"/>
</dbReference>
<evidence type="ECO:0000256" key="14">
    <source>
        <dbReference type="ARBA" id="ARBA00047851"/>
    </source>
</evidence>
<gene>
    <name evidence="19" type="ORF">AW171_hschr53331</name>
</gene>
<sequence length="538" mass="58442">MFSKDDVNYSLYLVTDSTMLPEGKTLEYQVEKALQNGVTLVQLREKDTDTKTFLKRAQNLKDLCTRYGVPLIINDRVDIALAVDADGVHVGQDDMPVPVLRRLLGPDKIIGLSVGYPEEVEELAKWGEGFVDYIGIGMVFPTLTKKNPKKSPMGTVGVSRILSALEDHKAAYCRSVAIGGLHPDNIPRVLIQSMSSNGCRSVDGIAVVSEIMQDPDAGQATRRLKDLINLRHFKYTPGVFAESTFNPNDIDEYIKFIRTAPPLVHHITNDVHQNFGANITLALGASPIMSKNKEEFEELAKINQSVLLLNTGSLPDTSIVFEAVRAYNEQQRPIIYDPVGYSATSVRLMYNQRVLTSAQFTCIKGNAGEILSMDEKSSGQMRGVDSTVTEEGNVETLVEAARRVAYRYRTIVVMTGENDIVIDGTIGCTFNLSTGAGITSSSLPAYVVTAGNIPIMGSVTTTGCSLGTAIACFVGSLQDTHSVFSAVLSAVIVYKVAGKVASERCSGSGSFQKEFLDALYQLARGSDIPLPLISVTRM</sequence>
<keyword evidence="20" id="KW-1185">Reference proteome</keyword>
<dbReference type="CDD" id="cd00564">
    <property type="entry name" value="TMP_TenI"/>
    <property type="match status" value="1"/>
</dbReference>